<dbReference type="Proteomes" id="UP001150942">
    <property type="component" value="Unassembled WGS sequence"/>
</dbReference>
<keyword evidence="2" id="KW-1185">Reference proteome</keyword>
<accession>A0A9W9MXP9</accession>
<dbReference type="OrthoDB" id="4794000at2759"/>
<protein>
    <submittedName>
        <fullName evidence="1">Uncharacterized protein</fullName>
    </submittedName>
</protein>
<name>A0A9W9MXP9_9EURO</name>
<dbReference type="AlphaFoldDB" id="A0A9W9MXP9"/>
<dbReference type="EMBL" id="JAPQKQ010000002">
    <property type="protein sequence ID" value="KAJ5209485.1"/>
    <property type="molecule type" value="Genomic_DNA"/>
</dbReference>
<organism evidence="1 2">
    <name type="scientific">Penicillium cf. viridicatum</name>
    <dbReference type="NCBI Taxonomy" id="2972119"/>
    <lineage>
        <taxon>Eukaryota</taxon>
        <taxon>Fungi</taxon>
        <taxon>Dikarya</taxon>
        <taxon>Ascomycota</taxon>
        <taxon>Pezizomycotina</taxon>
        <taxon>Eurotiomycetes</taxon>
        <taxon>Eurotiomycetidae</taxon>
        <taxon>Eurotiales</taxon>
        <taxon>Aspergillaceae</taxon>
        <taxon>Penicillium</taxon>
    </lineage>
</organism>
<reference evidence="1" key="1">
    <citation type="submission" date="2022-11" db="EMBL/GenBank/DDBJ databases">
        <authorList>
            <person name="Petersen C."/>
        </authorList>
    </citation>
    <scope>NUCLEOTIDE SEQUENCE</scope>
    <source>
        <strain evidence="1">IBT 20477</strain>
    </source>
</reference>
<comment type="caution">
    <text evidence="1">The sequence shown here is derived from an EMBL/GenBank/DDBJ whole genome shotgun (WGS) entry which is preliminary data.</text>
</comment>
<evidence type="ECO:0000313" key="1">
    <source>
        <dbReference type="EMBL" id="KAJ5209485.1"/>
    </source>
</evidence>
<gene>
    <name evidence="1" type="ORF">N7449_003864</name>
</gene>
<sequence length="140" mass="15733">MAWAPALSAQRSRESKESFDAIMSFYYCALVSVSRIFIDPIWLLTGEQLPVIADATIHSHSLAALAHIERRLEKVGVEACFYLPLLVGISLEVRSEQHRERVLDLFKIIDRKGYPVALTLSTDVGLAWSTIKARHHCNNA</sequence>
<evidence type="ECO:0000313" key="2">
    <source>
        <dbReference type="Proteomes" id="UP001150942"/>
    </source>
</evidence>
<reference evidence="1" key="2">
    <citation type="journal article" date="2023" name="IMA Fungus">
        <title>Comparative genomic study of the Penicillium genus elucidates a diverse pangenome and 15 lateral gene transfer events.</title>
        <authorList>
            <person name="Petersen C."/>
            <person name="Sorensen T."/>
            <person name="Nielsen M.R."/>
            <person name="Sondergaard T.E."/>
            <person name="Sorensen J.L."/>
            <person name="Fitzpatrick D.A."/>
            <person name="Frisvad J.C."/>
            <person name="Nielsen K.L."/>
        </authorList>
    </citation>
    <scope>NUCLEOTIDE SEQUENCE</scope>
    <source>
        <strain evidence="1">IBT 20477</strain>
    </source>
</reference>
<proteinExistence type="predicted"/>